<protein>
    <submittedName>
        <fullName evidence="2">Uncharacterized protein</fullName>
    </submittedName>
</protein>
<evidence type="ECO:0000313" key="2">
    <source>
        <dbReference type="EMBL" id="KAH8518414.1"/>
    </source>
</evidence>
<gene>
    <name evidence="2" type="ORF">H0E87_000313</name>
</gene>
<reference evidence="2" key="1">
    <citation type="journal article" date="2021" name="J. Hered.">
        <title>Genome Assembly of Salicaceae Populus deltoides (Eastern Cottonwood) I-69 Based on Nanopore Sequencing and Hi-C Technologies.</title>
        <authorList>
            <person name="Bai S."/>
            <person name="Wu H."/>
            <person name="Zhang J."/>
            <person name="Pan Z."/>
            <person name="Zhao W."/>
            <person name="Li Z."/>
            <person name="Tong C."/>
        </authorList>
    </citation>
    <scope>NUCLEOTIDE SEQUENCE</scope>
    <source>
        <tissue evidence="2">Leaf</tissue>
    </source>
</reference>
<dbReference type="EMBL" id="JACEGQ020000001">
    <property type="protein sequence ID" value="KAH8518414.1"/>
    <property type="molecule type" value="Genomic_DNA"/>
</dbReference>
<feature type="region of interest" description="Disordered" evidence="1">
    <location>
        <begin position="49"/>
        <end position="83"/>
    </location>
</feature>
<feature type="compositionally biased region" description="Polar residues" evidence="1">
    <location>
        <begin position="69"/>
        <end position="83"/>
    </location>
</feature>
<sequence>SASNLLPQNLINIIKGKKEKETAATANTVFASQVLVKFNHSGKIPSFFSISPSPSSPPPPPPPPPPPLESTTALVSSSESLTP</sequence>
<proteinExistence type="predicted"/>
<evidence type="ECO:0000256" key="1">
    <source>
        <dbReference type="SAM" id="MobiDB-lite"/>
    </source>
</evidence>
<dbReference type="Proteomes" id="UP000807159">
    <property type="component" value="Chromosome 1"/>
</dbReference>
<feature type="compositionally biased region" description="Pro residues" evidence="1">
    <location>
        <begin position="54"/>
        <end position="68"/>
    </location>
</feature>
<name>A0A8T2ZLE5_POPDE</name>
<dbReference type="AlphaFoldDB" id="A0A8T2ZLE5"/>
<feature type="non-terminal residue" evidence="2">
    <location>
        <position position="1"/>
    </location>
</feature>
<organism evidence="2 3">
    <name type="scientific">Populus deltoides</name>
    <name type="common">Eastern poplar</name>
    <name type="synonym">Eastern cottonwood</name>
    <dbReference type="NCBI Taxonomy" id="3696"/>
    <lineage>
        <taxon>Eukaryota</taxon>
        <taxon>Viridiplantae</taxon>
        <taxon>Streptophyta</taxon>
        <taxon>Embryophyta</taxon>
        <taxon>Tracheophyta</taxon>
        <taxon>Spermatophyta</taxon>
        <taxon>Magnoliopsida</taxon>
        <taxon>eudicotyledons</taxon>
        <taxon>Gunneridae</taxon>
        <taxon>Pentapetalae</taxon>
        <taxon>rosids</taxon>
        <taxon>fabids</taxon>
        <taxon>Malpighiales</taxon>
        <taxon>Salicaceae</taxon>
        <taxon>Saliceae</taxon>
        <taxon>Populus</taxon>
    </lineage>
</organism>
<evidence type="ECO:0000313" key="3">
    <source>
        <dbReference type="Proteomes" id="UP000807159"/>
    </source>
</evidence>
<comment type="caution">
    <text evidence="2">The sequence shown here is derived from an EMBL/GenBank/DDBJ whole genome shotgun (WGS) entry which is preliminary data.</text>
</comment>
<accession>A0A8T2ZLE5</accession>
<keyword evidence="3" id="KW-1185">Reference proteome</keyword>